<accession>A0A6A6HYG9</accession>
<keyword evidence="1" id="KW-0479">Metal-binding</keyword>
<organism evidence="2 3">
    <name type="scientific">Trematosphaeria pertusa</name>
    <dbReference type="NCBI Taxonomy" id="390896"/>
    <lineage>
        <taxon>Eukaryota</taxon>
        <taxon>Fungi</taxon>
        <taxon>Dikarya</taxon>
        <taxon>Ascomycota</taxon>
        <taxon>Pezizomycotina</taxon>
        <taxon>Dothideomycetes</taxon>
        <taxon>Pleosporomycetidae</taxon>
        <taxon>Pleosporales</taxon>
        <taxon>Massarineae</taxon>
        <taxon>Trematosphaeriaceae</taxon>
        <taxon>Trematosphaeria</taxon>
    </lineage>
</organism>
<sequence length="559" mass="63300">MANTVYAVLALLPVLSWYLYARLKDWRFKKYSHIPESFPNSLALGHLKYIAEGFKQFGDSRRHPDYVFDLLWKKAGCPQLFLLDLRPVNYVTVFVASHDIAEQISKVTKLHPTGVTKSPTIQWSYGRLVGKRSLLSEEGESWKSLRKRFNPGFAPQHLLTLLPKILQKASIFMNKLDALTDSGIEFDMDPLCTNLTFDIIGDIVTNVDFRAQDDVSGGNDIVHSFRSLIETYTDTGRIWLWLNVPVRLRRIYYSVKVDAAIKRCIKEKFNEIKAAQSTETKQTKDRSVLALALKDTDVLTNDISQTTADQVKTFLFAGHDTTSILLQRLFYALSIHPKCLETIRAEHNAMFGDKDPRDVLLAKPDETIKALTYTSACIKEALRLWPPAGTARLAPPGTGFKVRLDNGEEVCLDGTVLYSCQYLIQRDPKVYGETADDFAPERWIGDTDTSSTSKDEDSAEIGASKIPISAWRPFERGPRHCIGQELANLEARVILACVMRRYDFIKVGAGEVELDEKGNPTVDEKGRYKTKSELFNSMVVTSKPFDKTRMRIKWHKAGK</sequence>
<feature type="binding site" description="axial binding residue" evidence="1">
    <location>
        <position position="481"/>
    </location>
    <ligand>
        <name>heme</name>
        <dbReference type="ChEBI" id="CHEBI:30413"/>
    </ligand>
    <ligandPart>
        <name>Fe</name>
        <dbReference type="ChEBI" id="CHEBI:18248"/>
    </ligandPart>
</feature>
<proteinExistence type="predicted"/>
<dbReference type="EMBL" id="ML987207">
    <property type="protein sequence ID" value="KAF2242762.1"/>
    <property type="molecule type" value="Genomic_DNA"/>
</dbReference>
<protein>
    <submittedName>
        <fullName evidence="2">Cytochrome P450</fullName>
    </submittedName>
</protein>
<dbReference type="GO" id="GO:0020037">
    <property type="term" value="F:heme binding"/>
    <property type="evidence" value="ECO:0007669"/>
    <property type="project" value="InterPro"/>
</dbReference>
<dbReference type="Gene3D" id="1.10.630.10">
    <property type="entry name" value="Cytochrome P450"/>
    <property type="match status" value="1"/>
</dbReference>
<dbReference type="InterPro" id="IPR001128">
    <property type="entry name" value="Cyt_P450"/>
</dbReference>
<evidence type="ECO:0000313" key="2">
    <source>
        <dbReference type="EMBL" id="KAF2242762.1"/>
    </source>
</evidence>
<evidence type="ECO:0000256" key="1">
    <source>
        <dbReference type="PIRSR" id="PIRSR602401-1"/>
    </source>
</evidence>
<name>A0A6A6HYG9_9PLEO</name>
<dbReference type="CDD" id="cd11051">
    <property type="entry name" value="CYP59-like"/>
    <property type="match status" value="1"/>
</dbReference>
<dbReference type="InterPro" id="IPR002401">
    <property type="entry name" value="Cyt_P450_E_grp-I"/>
</dbReference>
<dbReference type="Proteomes" id="UP000800094">
    <property type="component" value="Unassembled WGS sequence"/>
</dbReference>
<dbReference type="InterPro" id="IPR050121">
    <property type="entry name" value="Cytochrome_P450_monoxygenase"/>
</dbReference>
<dbReference type="RefSeq" id="XP_033677766.1">
    <property type="nucleotide sequence ID" value="XM_033826183.1"/>
</dbReference>
<keyword evidence="1" id="KW-0349">Heme</keyword>
<keyword evidence="3" id="KW-1185">Reference proteome</keyword>
<reference evidence="2" key="1">
    <citation type="journal article" date="2020" name="Stud. Mycol.">
        <title>101 Dothideomycetes genomes: a test case for predicting lifestyles and emergence of pathogens.</title>
        <authorList>
            <person name="Haridas S."/>
            <person name="Albert R."/>
            <person name="Binder M."/>
            <person name="Bloem J."/>
            <person name="Labutti K."/>
            <person name="Salamov A."/>
            <person name="Andreopoulos B."/>
            <person name="Baker S."/>
            <person name="Barry K."/>
            <person name="Bills G."/>
            <person name="Bluhm B."/>
            <person name="Cannon C."/>
            <person name="Castanera R."/>
            <person name="Culley D."/>
            <person name="Daum C."/>
            <person name="Ezra D."/>
            <person name="Gonzalez J."/>
            <person name="Henrissat B."/>
            <person name="Kuo A."/>
            <person name="Liang C."/>
            <person name="Lipzen A."/>
            <person name="Lutzoni F."/>
            <person name="Magnuson J."/>
            <person name="Mondo S."/>
            <person name="Nolan M."/>
            <person name="Ohm R."/>
            <person name="Pangilinan J."/>
            <person name="Park H.-J."/>
            <person name="Ramirez L."/>
            <person name="Alfaro M."/>
            <person name="Sun H."/>
            <person name="Tritt A."/>
            <person name="Yoshinaga Y."/>
            <person name="Zwiers L.-H."/>
            <person name="Turgeon B."/>
            <person name="Goodwin S."/>
            <person name="Spatafora J."/>
            <person name="Crous P."/>
            <person name="Grigoriev I."/>
        </authorList>
    </citation>
    <scope>NUCLEOTIDE SEQUENCE</scope>
    <source>
        <strain evidence="2">CBS 122368</strain>
    </source>
</reference>
<dbReference type="Pfam" id="PF00067">
    <property type="entry name" value="p450"/>
    <property type="match status" value="1"/>
</dbReference>
<dbReference type="PRINTS" id="PR00463">
    <property type="entry name" value="EP450I"/>
</dbReference>
<dbReference type="PANTHER" id="PTHR24305:SF222">
    <property type="entry name" value="CYTOCHROME P450 MONOOXYGENASE STCS"/>
    <property type="match status" value="1"/>
</dbReference>
<dbReference type="PANTHER" id="PTHR24305">
    <property type="entry name" value="CYTOCHROME P450"/>
    <property type="match status" value="1"/>
</dbReference>
<dbReference type="InterPro" id="IPR036396">
    <property type="entry name" value="Cyt_P450_sf"/>
</dbReference>
<dbReference type="GO" id="GO:0005506">
    <property type="term" value="F:iron ion binding"/>
    <property type="evidence" value="ECO:0007669"/>
    <property type="project" value="InterPro"/>
</dbReference>
<gene>
    <name evidence="2" type="ORF">BU26DRAFT_494493</name>
</gene>
<dbReference type="GO" id="GO:0016705">
    <property type="term" value="F:oxidoreductase activity, acting on paired donors, with incorporation or reduction of molecular oxygen"/>
    <property type="evidence" value="ECO:0007669"/>
    <property type="project" value="InterPro"/>
</dbReference>
<keyword evidence="1" id="KW-0408">Iron</keyword>
<dbReference type="GeneID" id="54579513"/>
<dbReference type="PRINTS" id="PR00385">
    <property type="entry name" value="P450"/>
</dbReference>
<dbReference type="OrthoDB" id="10029320at2759"/>
<comment type="cofactor">
    <cofactor evidence="1">
        <name>heme</name>
        <dbReference type="ChEBI" id="CHEBI:30413"/>
    </cofactor>
</comment>
<dbReference type="SUPFAM" id="SSF48264">
    <property type="entry name" value="Cytochrome P450"/>
    <property type="match status" value="1"/>
</dbReference>
<evidence type="ECO:0000313" key="3">
    <source>
        <dbReference type="Proteomes" id="UP000800094"/>
    </source>
</evidence>
<dbReference type="AlphaFoldDB" id="A0A6A6HYG9"/>
<dbReference type="GO" id="GO:0004497">
    <property type="term" value="F:monooxygenase activity"/>
    <property type="evidence" value="ECO:0007669"/>
    <property type="project" value="InterPro"/>
</dbReference>